<proteinExistence type="inferred from homology"/>
<dbReference type="OrthoDB" id="5006855at2"/>
<dbReference type="EMBL" id="SMKY01000002">
    <property type="protein sequence ID" value="TDD92571.1"/>
    <property type="molecule type" value="Genomic_DNA"/>
</dbReference>
<dbReference type="Gene3D" id="1.10.630.10">
    <property type="entry name" value="Cytochrome P450"/>
    <property type="match status" value="1"/>
</dbReference>
<evidence type="ECO:0000313" key="3">
    <source>
        <dbReference type="EMBL" id="TDD92571.1"/>
    </source>
</evidence>
<sequence length="351" mass="37217">MRGGATRAPPRRRRRRWAPTCSAGSRPATATGSSPSSPGSWTTRRTLRPALKRTVPRFGDVENSDPVIDRYAGVVAVLDDARFAVPPAAGGPPASLAWLRRTVCRFSEGAEHGRRRTIVMDALDTIDPARLRRRARDLVRAGGDPYDVPFLALGEALGVTDLDALARAVPAAASGYLTGQGRDDADAAVAVLVRLLGPGPDEVVAGRIAVLLQASEATAALVRTALPYTRRPESRGRPVEDVIAEVLRYDPPVPAMRRIATEDVQLDGRTIAKGAVVTLDLRAANRDPAVFEEPGRFDPGRRERPHLTFGAGRRPCPGTGHALQLAAGVLEAGLSDTGLTGTGGHGKEGVR</sequence>
<dbReference type="PANTHER" id="PTHR46696:SF1">
    <property type="entry name" value="CYTOCHROME P450 YJIB-RELATED"/>
    <property type="match status" value="1"/>
</dbReference>
<evidence type="ECO:0000313" key="4">
    <source>
        <dbReference type="Proteomes" id="UP000295578"/>
    </source>
</evidence>
<feature type="region of interest" description="Disordered" evidence="2">
    <location>
        <begin position="1"/>
        <end position="47"/>
    </location>
</feature>
<evidence type="ECO:0000256" key="2">
    <source>
        <dbReference type="SAM" id="MobiDB-lite"/>
    </source>
</evidence>
<dbReference type="PANTHER" id="PTHR46696">
    <property type="entry name" value="P450, PUTATIVE (EUROFUNG)-RELATED"/>
    <property type="match status" value="1"/>
</dbReference>
<dbReference type="Pfam" id="PF00067">
    <property type="entry name" value="p450"/>
    <property type="match status" value="1"/>
</dbReference>
<organism evidence="3 4">
    <name type="scientific">Actinomadura darangshiensis</name>
    <dbReference type="NCBI Taxonomy" id="705336"/>
    <lineage>
        <taxon>Bacteria</taxon>
        <taxon>Bacillati</taxon>
        <taxon>Actinomycetota</taxon>
        <taxon>Actinomycetes</taxon>
        <taxon>Streptosporangiales</taxon>
        <taxon>Thermomonosporaceae</taxon>
        <taxon>Actinomadura</taxon>
    </lineage>
</organism>
<keyword evidence="4" id="KW-1185">Reference proteome</keyword>
<dbReference type="AlphaFoldDB" id="A0A4R5BZ97"/>
<dbReference type="GO" id="GO:0004497">
    <property type="term" value="F:monooxygenase activity"/>
    <property type="evidence" value="ECO:0007669"/>
    <property type="project" value="InterPro"/>
</dbReference>
<protein>
    <submittedName>
        <fullName evidence="3">Cytochrome P450</fullName>
    </submittedName>
</protein>
<dbReference type="GO" id="GO:0016705">
    <property type="term" value="F:oxidoreductase activity, acting on paired donors, with incorporation or reduction of molecular oxygen"/>
    <property type="evidence" value="ECO:0007669"/>
    <property type="project" value="InterPro"/>
</dbReference>
<comment type="caution">
    <text evidence="3">The sequence shown here is derived from an EMBL/GenBank/DDBJ whole genome shotgun (WGS) entry which is preliminary data.</text>
</comment>
<gene>
    <name evidence="3" type="ORF">E1293_00915</name>
</gene>
<dbReference type="SUPFAM" id="SSF48264">
    <property type="entry name" value="Cytochrome P450"/>
    <property type="match status" value="1"/>
</dbReference>
<dbReference type="Proteomes" id="UP000295578">
    <property type="component" value="Unassembled WGS sequence"/>
</dbReference>
<dbReference type="InterPro" id="IPR001128">
    <property type="entry name" value="Cyt_P450"/>
</dbReference>
<accession>A0A4R5BZ97</accession>
<name>A0A4R5BZ97_9ACTN</name>
<dbReference type="GO" id="GO:0020037">
    <property type="term" value="F:heme binding"/>
    <property type="evidence" value="ECO:0007669"/>
    <property type="project" value="InterPro"/>
</dbReference>
<evidence type="ECO:0000256" key="1">
    <source>
        <dbReference type="ARBA" id="ARBA00010617"/>
    </source>
</evidence>
<dbReference type="GO" id="GO:0005506">
    <property type="term" value="F:iron ion binding"/>
    <property type="evidence" value="ECO:0007669"/>
    <property type="project" value="InterPro"/>
</dbReference>
<reference evidence="3 4" key="1">
    <citation type="submission" date="2019-03" db="EMBL/GenBank/DDBJ databases">
        <title>Draft genome sequences of novel Actinobacteria.</title>
        <authorList>
            <person name="Sahin N."/>
            <person name="Ay H."/>
            <person name="Saygin H."/>
        </authorList>
    </citation>
    <scope>NUCLEOTIDE SEQUENCE [LARGE SCALE GENOMIC DNA]</scope>
    <source>
        <strain evidence="3 4">DSM 45941</strain>
    </source>
</reference>
<comment type="similarity">
    <text evidence="1">Belongs to the cytochrome P450 family.</text>
</comment>
<feature type="compositionally biased region" description="Low complexity" evidence="2">
    <location>
        <begin position="25"/>
        <end position="44"/>
    </location>
</feature>
<dbReference type="InterPro" id="IPR036396">
    <property type="entry name" value="Cyt_P450_sf"/>
</dbReference>